<comment type="caution">
    <text evidence="2">The sequence shown here is derived from an EMBL/GenBank/DDBJ whole genome shotgun (WGS) entry which is preliminary data.</text>
</comment>
<accession>A0A254N0F8</accession>
<evidence type="ECO:0000313" key="2">
    <source>
        <dbReference type="EMBL" id="OWR01789.1"/>
    </source>
</evidence>
<evidence type="ECO:0000256" key="1">
    <source>
        <dbReference type="SAM" id="SignalP"/>
    </source>
</evidence>
<dbReference type="AlphaFoldDB" id="A0A254N0F8"/>
<proteinExistence type="predicted"/>
<name>A0A254N0F8_9BURK</name>
<feature type="chain" id="PRO_5012513228" evidence="1">
    <location>
        <begin position="20"/>
        <end position="322"/>
    </location>
</feature>
<gene>
    <name evidence="2" type="ORF">CDO81_22435</name>
</gene>
<keyword evidence="3" id="KW-1185">Reference proteome</keyword>
<dbReference type="GO" id="GO:0016788">
    <property type="term" value="F:hydrolase activity, acting on ester bonds"/>
    <property type="evidence" value="ECO:0007669"/>
    <property type="project" value="UniProtKB-ARBA"/>
</dbReference>
<dbReference type="Proteomes" id="UP000197446">
    <property type="component" value="Unassembled WGS sequence"/>
</dbReference>
<dbReference type="SUPFAM" id="SSF52266">
    <property type="entry name" value="SGNH hydrolase"/>
    <property type="match status" value="1"/>
</dbReference>
<feature type="signal peptide" evidence="1">
    <location>
        <begin position="1"/>
        <end position="19"/>
    </location>
</feature>
<sequence length="322" mass="35048">MIVMQRVVSQNLKRTLALAAVAAAALLAGCGGGSTQQIDPFSPTRVIAFGDESAAILQSGKKYGVNGLNADTQLIDCRINPNWAQVLASGFGFVYPQCNNDFVALPQGIMYTVDGYKVADVRDKIDQHLSNDRFGPKDIVGIMVGVNDILELYRQFPQQSRDSLINEAKARGRLLADQVNRIANANGRVVVSTIFDVGLTPFAQKEKLQQTDIDRAVFLNDLSTAFNTALRLNVLNDGRLVGLVLVDETVQQISRFPAAFGYTNVTDAACRTDIARQDCTPNTLVTDANTTQWLWAGDTLLSPVAQQRIGTLVLSRAKNNPF</sequence>
<evidence type="ECO:0000313" key="3">
    <source>
        <dbReference type="Proteomes" id="UP000197446"/>
    </source>
</evidence>
<dbReference type="Gene3D" id="3.40.50.1110">
    <property type="entry name" value="SGNH hydrolase"/>
    <property type="match status" value="1"/>
</dbReference>
<protein>
    <submittedName>
        <fullName evidence="2">Esterase</fullName>
    </submittedName>
</protein>
<dbReference type="InterPro" id="IPR036514">
    <property type="entry name" value="SGNH_hydro_sf"/>
</dbReference>
<organism evidence="2 3">
    <name type="scientific">Roseateles puraquae</name>
    <dbReference type="NCBI Taxonomy" id="431059"/>
    <lineage>
        <taxon>Bacteria</taxon>
        <taxon>Pseudomonadati</taxon>
        <taxon>Pseudomonadota</taxon>
        <taxon>Betaproteobacteria</taxon>
        <taxon>Burkholderiales</taxon>
        <taxon>Sphaerotilaceae</taxon>
        <taxon>Roseateles</taxon>
    </lineage>
</organism>
<reference evidence="2 3" key="1">
    <citation type="journal article" date="2007" name="Int. J. Syst. Evol. Microbiol.">
        <title>Description of Pelomonas aquatica sp. nov. and Pelomonas puraquae sp. nov., isolated from industrial and haemodialysis water.</title>
        <authorList>
            <person name="Gomila M."/>
            <person name="Bowien B."/>
            <person name="Falsen E."/>
            <person name="Moore E.R."/>
            <person name="Lalucat J."/>
        </authorList>
    </citation>
    <scope>NUCLEOTIDE SEQUENCE [LARGE SCALE GENOMIC DNA]</scope>
    <source>
        <strain evidence="2 3">CCUG 52769</strain>
    </source>
</reference>
<dbReference type="EMBL" id="NISI01000012">
    <property type="protein sequence ID" value="OWR01789.1"/>
    <property type="molecule type" value="Genomic_DNA"/>
</dbReference>
<keyword evidence="1" id="KW-0732">Signal</keyword>
<dbReference type="PROSITE" id="PS51257">
    <property type="entry name" value="PROKAR_LIPOPROTEIN"/>
    <property type="match status" value="1"/>
</dbReference>